<feature type="domain" description="Cell division control protein 24 OB" evidence="3">
    <location>
        <begin position="12"/>
        <end position="138"/>
    </location>
</feature>
<evidence type="ECO:0000259" key="1">
    <source>
        <dbReference type="Pfam" id="PF17244"/>
    </source>
</evidence>
<dbReference type="Pfam" id="PF17246">
    <property type="entry name" value="CDC24_OB1"/>
    <property type="match status" value="1"/>
</dbReference>
<dbReference type="InterPro" id="IPR035200">
    <property type="entry name" value="Cdc24_OB2"/>
</dbReference>
<evidence type="ECO:0000313" key="5">
    <source>
        <dbReference type="Proteomes" id="UP001345219"/>
    </source>
</evidence>
<reference evidence="4 5" key="1">
    <citation type="journal article" date="2023" name="Hortic Res">
        <title>Pangenome of water caltrop reveals structural variations and asymmetric subgenome divergence after allopolyploidization.</title>
        <authorList>
            <person name="Zhang X."/>
            <person name="Chen Y."/>
            <person name="Wang L."/>
            <person name="Yuan Y."/>
            <person name="Fang M."/>
            <person name="Shi L."/>
            <person name="Lu R."/>
            <person name="Comes H.P."/>
            <person name="Ma Y."/>
            <person name="Chen Y."/>
            <person name="Huang G."/>
            <person name="Zhou Y."/>
            <person name="Zheng Z."/>
            <person name="Qiu Y."/>
        </authorList>
    </citation>
    <scope>NUCLEOTIDE SEQUENCE [LARGE SCALE GENOMIC DNA]</scope>
    <source>
        <tissue evidence="4">Roots</tissue>
    </source>
</reference>
<organism evidence="4 5">
    <name type="scientific">Trapa incisa</name>
    <dbReference type="NCBI Taxonomy" id="236973"/>
    <lineage>
        <taxon>Eukaryota</taxon>
        <taxon>Viridiplantae</taxon>
        <taxon>Streptophyta</taxon>
        <taxon>Embryophyta</taxon>
        <taxon>Tracheophyta</taxon>
        <taxon>Spermatophyta</taxon>
        <taxon>Magnoliopsida</taxon>
        <taxon>eudicotyledons</taxon>
        <taxon>Gunneridae</taxon>
        <taxon>Pentapetalae</taxon>
        <taxon>rosids</taxon>
        <taxon>malvids</taxon>
        <taxon>Myrtales</taxon>
        <taxon>Lythraceae</taxon>
        <taxon>Trapa</taxon>
    </lineage>
</organism>
<dbReference type="Proteomes" id="UP001345219">
    <property type="component" value="Chromosome 22"/>
</dbReference>
<comment type="caution">
    <text evidence="4">The sequence shown here is derived from an EMBL/GenBank/DDBJ whole genome shotgun (WGS) entry which is preliminary data.</text>
</comment>
<dbReference type="InterPro" id="IPR012340">
    <property type="entry name" value="NA-bd_OB-fold"/>
</dbReference>
<dbReference type="PANTHER" id="PTHR36033">
    <property type="entry name" value="NUCLEIC ACID-BINDING PROTEINS SUPERFAMILY"/>
    <property type="match status" value="1"/>
</dbReference>
<evidence type="ECO:0000313" key="4">
    <source>
        <dbReference type="EMBL" id="KAK4773154.1"/>
    </source>
</evidence>
<evidence type="ECO:0008006" key="6">
    <source>
        <dbReference type="Google" id="ProtNLM"/>
    </source>
</evidence>
<dbReference type="EMBL" id="JAXIOK010000004">
    <property type="protein sequence ID" value="KAK4773154.1"/>
    <property type="molecule type" value="Genomic_DNA"/>
</dbReference>
<accession>A0AAN7KV59</accession>
<dbReference type="AlphaFoldDB" id="A0AAN7KV59"/>
<dbReference type="Pfam" id="PF17245">
    <property type="entry name" value="CDC24_OB2"/>
    <property type="match status" value="1"/>
</dbReference>
<dbReference type="InterPro" id="IPR035201">
    <property type="entry name" value="Cdc24_OB1"/>
</dbReference>
<evidence type="ECO:0000259" key="3">
    <source>
        <dbReference type="Pfam" id="PF17246"/>
    </source>
</evidence>
<sequence length="657" mass="73858">MEVDSEVQGDAFIEFIDYARSLLWPQAEENNELNDQTEEPVPGWGWMAGRIIRTCMAYSSGVTAAILLSDLSQAWSEKKRVAASGKKPECIKPLKKQHQRTKLPNTVTIDSIYKKNFLSLSSVLETVIIDAYVLPGTNIHMLSLGDFWSSNTIDLFLHRRYYDLVSQTGILRKGREILLTGCHLRTAEEGSGCMRLLPTEYLVILLDEEQDDDAMLLGAQFCSDSFASISMDEGNRGVSYSLYARIESIGLDELIQGGTGSLKRKHITLVDNDGNKLKFLLWGDQILLANLFSTGSMIALDRPYIASSAESTLDTAEELCLEYGSATQLYLVPFIQHEEHVSVVLSQNRNQGLRLLSMLDHSQAPVVSQVTLPCDSQGSVDFTSYPFQPLVSDLRNKMMGVSLYGVVTDIHRDESSSNVVFSLRLQDISGAIWARLHFSKFWSLKRLSHGHMVFISGLTCIMKEKCLEVLWHENNTGASLVNLSIMPTIMNSSCLHRQTLLSDIFTKSCSTYICEVRIDQVDLCYIDTRYSHLHCGQFIIKKHDGLFECSFCHDSSISHLEVANSFYLRITLTDERAKVVAWCTGQTAMELLQISPDEFNNLSEDEQLMYSSSLENLAFKVALVNSRSKAHGSYDHRSTSLEEDAIQWEITCALKRD</sequence>
<dbReference type="Pfam" id="PF17244">
    <property type="entry name" value="CDC24_OB3"/>
    <property type="match status" value="1"/>
</dbReference>
<keyword evidence="5" id="KW-1185">Reference proteome</keyword>
<dbReference type="SUPFAM" id="SSF50249">
    <property type="entry name" value="Nucleic acid-binding proteins"/>
    <property type="match status" value="1"/>
</dbReference>
<proteinExistence type="predicted"/>
<dbReference type="Gene3D" id="2.40.50.140">
    <property type="entry name" value="Nucleic acid-binding proteins"/>
    <property type="match status" value="1"/>
</dbReference>
<evidence type="ECO:0000259" key="2">
    <source>
        <dbReference type="Pfam" id="PF17245"/>
    </source>
</evidence>
<dbReference type="PANTHER" id="PTHR36033:SF1">
    <property type="entry name" value="NUCLEIC ACID-BINDING PROTEINS SUPERFAMILY"/>
    <property type="match status" value="1"/>
</dbReference>
<dbReference type="InterPro" id="IPR035203">
    <property type="entry name" value="Cdc24_OB3"/>
</dbReference>
<feature type="domain" description="Cell division control protein 24 OB" evidence="2">
    <location>
        <begin position="144"/>
        <end position="273"/>
    </location>
</feature>
<feature type="domain" description="Cell division control protein 24 OB" evidence="1">
    <location>
        <begin position="393"/>
        <end position="614"/>
    </location>
</feature>
<gene>
    <name evidence="4" type="ORF">SAY87_028173</name>
</gene>
<protein>
    <recommendedName>
        <fullName evidence="6">Nucleic acid-binding proteins superfamily</fullName>
    </recommendedName>
</protein>
<name>A0AAN7KV59_9MYRT</name>